<dbReference type="PANTHER" id="PTHR11384:SF59">
    <property type="entry name" value="LYSOSOMAL COBALAMIN TRANSPORTER ABCD4"/>
    <property type="match status" value="1"/>
</dbReference>
<dbReference type="EMBL" id="JADGJD010000917">
    <property type="protein sequence ID" value="KAJ3047678.1"/>
    <property type="molecule type" value="Genomic_DNA"/>
</dbReference>
<feature type="transmembrane region" description="Helical" evidence="5">
    <location>
        <begin position="28"/>
        <end position="45"/>
    </location>
</feature>
<evidence type="ECO:0000256" key="3">
    <source>
        <dbReference type="ARBA" id="ARBA00022989"/>
    </source>
</evidence>
<keyword evidence="3 5" id="KW-1133">Transmembrane helix</keyword>
<dbReference type="GO" id="GO:0007031">
    <property type="term" value="P:peroxisome organization"/>
    <property type="evidence" value="ECO:0007669"/>
    <property type="project" value="TreeGrafter"/>
</dbReference>
<keyword evidence="7" id="KW-0547">Nucleotide-binding</keyword>
<dbReference type="PANTHER" id="PTHR11384">
    <property type="entry name" value="ATP-BINDING CASSETTE, SUB-FAMILY D MEMBER"/>
    <property type="match status" value="1"/>
</dbReference>
<dbReference type="GO" id="GO:0005778">
    <property type="term" value="C:peroxisomal membrane"/>
    <property type="evidence" value="ECO:0007669"/>
    <property type="project" value="TreeGrafter"/>
</dbReference>
<keyword evidence="8" id="KW-1185">Reference proteome</keyword>
<dbReference type="InterPro" id="IPR036640">
    <property type="entry name" value="ABC1_TM_sf"/>
</dbReference>
<keyword evidence="7" id="KW-0067">ATP-binding</keyword>
<keyword evidence="1" id="KW-0813">Transport</keyword>
<dbReference type="GO" id="GO:0005524">
    <property type="term" value="F:ATP binding"/>
    <property type="evidence" value="ECO:0007669"/>
    <property type="project" value="UniProtKB-KW"/>
</dbReference>
<gene>
    <name evidence="7" type="primary">ABCD4</name>
    <name evidence="7" type="ORF">HK097_011301</name>
</gene>
<dbReference type="InterPro" id="IPR050835">
    <property type="entry name" value="ABC_transporter_sub-D"/>
</dbReference>
<evidence type="ECO:0000256" key="5">
    <source>
        <dbReference type="SAM" id="Phobius"/>
    </source>
</evidence>
<evidence type="ECO:0000259" key="6">
    <source>
        <dbReference type="Pfam" id="PF06472"/>
    </source>
</evidence>
<dbReference type="InterPro" id="IPR011527">
    <property type="entry name" value="ABC1_TM_dom"/>
</dbReference>
<feature type="non-terminal residue" evidence="7">
    <location>
        <position position="142"/>
    </location>
</feature>
<keyword evidence="2 5" id="KW-0812">Transmembrane</keyword>
<evidence type="ECO:0000313" key="8">
    <source>
        <dbReference type="Proteomes" id="UP001212841"/>
    </source>
</evidence>
<keyword evidence="4 5" id="KW-0472">Membrane</keyword>
<dbReference type="SUPFAM" id="SSF90123">
    <property type="entry name" value="ABC transporter transmembrane region"/>
    <property type="match status" value="1"/>
</dbReference>
<organism evidence="7 8">
    <name type="scientific">Rhizophlyctis rosea</name>
    <dbReference type="NCBI Taxonomy" id="64517"/>
    <lineage>
        <taxon>Eukaryota</taxon>
        <taxon>Fungi</taxon>
        <taxon>Fungi incertae sedis</taxon>
        <taxon>Chytridiomycota</taxon>
        <taxon>Chytridiomycota incertae sedis</taxon>
        <taxon>Chytridiomycetes</taxon>
        <taxon>Rhizophlyctidales</taxon>
        <taxon>Rhizophlyctidaceae</taxon>
        <taxon>Rhizophlyctis</taxon>
    </lineage>
</organism>
<dbReference type="Pfam" id="PF06472">
    <property type="entry name" value="ABC_membrane_2"/>
    <property type="match status" value="1"/>
</dbReference>
<protein>
    <submittedName>
        <fullName evidence="7">ATP-binding cassette sub- D member 4</fullName>
    </submittedName>
</protein>
<proteinExistence type="predicted"/>
<evidence type="ECO:0000313" key="7">
    <source>
        <dbReference type="EMBL" id="KAJ3047678.1"/>
    </source>
</evidence>
<dbReference type="GO" id="GO:0005324">
    <property type="term" value="F:long-chain fatty acid transmembrane transporter activity"/>
    <property type="evidence" value="ECO:0007669"/>
    <property type="project" value="TreeGrafter"/>
</dbReference>
<dbReference type="AlphaFoldDB" id="A0AAD5X2K1"/>
<dbReference type="Proteomes" id="UP001212841">
    <property type="component" value="Unassembled WGS sequence"/>
</dbReference>
<feature type="domain" description="ABC transmembrane type-1" evidence="6">
    <location>
        <begin position="6"/>
        <end position="134"/>
    </location>
</feature>
<reference evidence="7" key="1">
    <citation type="submission" date="2020-05" db="EMBL/GenBank/DDBJ databases">
        <title>Phylogenomic resolution of chytrid fungi.</title>
        <authorList>
            <person name="Stajich J.E."/>
            <person name="Amses K."/>
            <person name="Simmons R."/>
            <person name="Seto K."/>
            <person name="Myers J."/>
            <person name="Bonds A."/>
            <person name="Quandt C.A."/>
            <person name="Barry K."/>
            <person name="Liu P."/>
            <person name="Grigoriev I."/>
            <person name="Longcore J.E."/>
            <person name="James T.Y."/>
        </authorList>
    </citation>
    <scope>NUCLEOTIDE SEQUENCE</scope>
    <source>
        <strain evidence="7">JEL0318</strain>
    </source>
</reference>
<accession>A0AAD5X2K1</accession>
<dbReference type="GO" id="GO:0140359">
    <property type="term" value="F:ABC-type transporter activity"/>
    <property type="evidence" value="ECO:0007669"/>
    <property type="project" value="InterPro"/>
</dbReference>
<dbReference type="GO" id="GO:0015910">
    <property type="term" value="P:long-chain fatty acid import into peroxisome"/>
    <property type="evidence" value="ECO:0007669"/>
    <property type="project" value="TreeGrafter"/>
</dbReference>
<comment type="caution">
    <text evidence="7">The sequence shown here is derived from an EMBL/GenBank/DDBJ whole genome shotgun (WGS) entry which is preliminary data.</text>
</comment>
<evidence type="ECO:0000256" key="1">
    <source>
        <dbReference type="ARBA" id="ARBA00022448"/>
    </source>
</evidence>
<sequence>MENIAIEPILLVYYTYATYQIAGYEAPLLIYTYFITTFFLSKFLLSPLTRLVASRERAEGDLRFLHVNVRKEAESIAMVRGEKAERERLDGAFGVAMELQKRVVKMEGWLKVVTTGIDYVGSMMPYCVIAVPVFAGKYDDLP</sequence>
<evidence type="ECO:0000256" key="4">
    <source>
        <dbReference type="ARBA" id="ARBA00023136"/>
    </source>
</evidence>
<dbReference type="GO" id="GO:0006635">
    <property type="term" value="P:fatty acid beta-oxidation"/>
    <property type="evidence" value="ECO:0007669"/>
    <property type="project" value="TreeGrafter"/>
</dbReference>
<dbReference type="GO" id="GO:0042760">
    <property type="term" value="P:very long-chain fatty acid catabolic process"/>
    <property type="evidence" value="ECO:0007669"/>
    <property type="project" value="TreeGrafter"/>
</dbReference>
<evidence type="ECO:0000256" key="2">
    <source>
        <dbReference type="ARBA" id="ARBA00022692"/>
    </source>
</evidence>
<name>A0AAD5X2K1_9FUNG</name>